<evidence type="ECO:0000313" key="1">
    <source>
        <dbReference type="EMBL" id="KKL66907.1"/>
    </source>
</evidence>
<accession>A0A0F9GUX5</accession>
<comment type="caution">
    <text evidence="1">The sequence shown here is derived from an EMBL/GenBank/DDBJ whole genome shotgun (WGS) entry which is preliminary data.</text>
</comment>
<proteinExistence type="predicted"/>
<organism evidence="1">
    <name type="scientific">marine sediment metagenome</name>
    <dbReference type="NCBI Taxonomy" id="412755"/>
    <lineage>
        <taxon>unclassified sequences</taxon>
        <taxon>metagenomes</taxon>
        <taxon>ecological metagenomes</taxon>
    </lineage>
</organism>
<gene>
    <name evidence="1" type="ORF">LCGC14_2140270</name>
</gene>
<protein>
    <submittedName>
        <fullName evidence="1">Uncharacterized protein</fullName>
    </submittedName>
</protein>
<sequence length="60" mass="6834">MIVCPNCNRTIDIPDYIDTEEFEGHIRCRCGLLWCVVFHYGAVVSLKLEETLFPAMGSLN</sequence>
<name>A0A0F9GUX5_9ZZZZ</name>
<dbReference type="EMBL" id="LAZR01027054">
    <property type="protein sequence ID" value="KKL66907.1"/>
    <property type="molecule type" value="Genomic_DNA"/>
</dbReference>
<reference evidence="1" key="1">
    <citation type="journal article" date="2015" name="Nature">
        <title>Complex archaea that bridge the gap between prokaryotes and eukaryotes.</title>
        <authorList>
            <person name="Spang A."/>
            <person name="Saw J.H."/>
            <person name="Jorgensen S.L."/>
            <person name="Zaremba-Niedzwiedzka K."/>
            <person name="Martijn J."/>
            <person name="Lind A.E."/>
            <person name="van Eijk R."/>
            <person name="Schleper C."/>
            <person name="Guy L."/>
            <person name="Ettema T.J."/>
        </authorList>
    </citation>
    <scope>NUCLEOTIDE SEQUENCE</scope>
</reference>
<dbReference type="AlphaFoldDB" id="A0A0F9GUX5"/>